<dbReference type="InterPro" id="IPR010730">
    <property type="entry name" value="HET"/>
</dbReference>
<reference evidence="2" key="1">
    <citation type="journal article" date="2020" name="Stud. Mycol.">
        <title>101 Dothideomycetes genomes: a test case for predicting lifestyles and emergence of pathogens.</title>
        <authorList>
            <person name="Haridas S."/>
            <person name="Albert R."/>
            <person name="Binder M."/>
            <person name="Bloem J."/>
            <person name="Labutti K."/>
            <person name="Salamov A."/>
            <person name="Andreopoulos B."/>
            <person name="Baker S."/>
            <person name="Barry K."/>
            <person name="Bills G."/>
            <person name="Bluhm B."/>
            <person name="Cannon C."/>
            <person name="Castanera R."/>
            <person name="Culley D."/>
            <person name="Daum C."/>
            <person name="Ezra D."/>
            <person name="Gonzalez J."/>
            <person name="Henrissat B."/>
            <person name="Kuo A."/>
            <person name="Liang C."/>
            <person name="Lipzen A."/>
            <person name="Lutzoni F."/>
            <person name="Magnuson J."/>
            <person name="Mondo S."/>
            <person name="Nolan M."/>
            <person name="Ohm R."/>
            <person name="Pangilinan J."/>
            <person name="Park H.-J."/>
            <person name="Ramirez L."/>
            <person name="Alfaro M."/>
            <person name="Sun H."/>
            <person name="Tritt A."/>
            <person name="Yoshinaga Y."/>
            <person name="Zwiers L.-H."/>
            <person name="Turgeon B."/>
            <person name="Goodwin S."/>
            <person name="Spatafora J."/>
            <person name="Crous P."/>
            <person name="Grigoriev I."/>
        </authorList>
    </citation>
    <scope>NUCLEOTIDE SEQUENCE</scope>
    <source>
        <strain evidence="2">CBS 627.86</strain>
    </source>
</reference>
<dbReference type="PANTHER" id="PTHR33112">
    <property type="entry name" value="DOMAIN PROTEIN, PUTATIVE-RELATED"/>
    <property type="match status" value="1"/>
</dbReference>
<accession>A0A6A5Z8E9</accession>
<name>A0A6A5Z8E9_9PLEO</name>
<gene>
    <name evidence="2" type="ORF">BDV96DRAFT_574501</name>
</gene>
<evidence type="ECO:0000313" key="3">
    <source>
        <dbReference type="Proteomes" id="UP000799770"/>
    </source>
</evidence>
<dbReference type="Pfam" id="PF06985">
    <property type="entry name" value="HET"/>
    <property type="match status" value="1"/>
</dbReference>
<evidence type="ECO:0000259" key="1">
    <source>
        <dbReference type="Pfam" id="PF06985"/>
    </source>
</evidence>
<organism evidence="2 3">
    <name type="scientific">Lophiotrema nucula</name>
    <dbReference type="NCBI Taxonomy" id="690887"/>
    <lineage>
        <taxon>Eukaryota</taxon>
        <taxon>Fungi</taxon>
        <taxon>Dikarya</taxon>
        <taxon>Ascomycota</taxon>
        <taxon>Pezizomycotina</taxon>
        <taxon>Dothideomycetes</taxon>
        <taxon>Pleosporomycetidae</taxon>
        <taxon>Pleosporales</taxon>
        <taxon>Lophiotremataceae</taxon>
        <taxon>Lophiotrema</taxon>
    </lineage>
</organism>
<keyword evidence="3" id="KW-1185">Reference proteome</keyword>
<dbReference type="PANTHER" id="PTHR33112:SF1">
    <property type="entry name" value="HETEROKARYON INCOMPATIBILITY DOMAIN-CONTAINING PROTEIN"/>
    <property type="match status" value="1"/>
</dbReference>
<proteinExistence type="predicted"/>
<sequence length="668" mass="76078">MEDTTSEAAPLPLGHVNTNNVETSSARWDDLCERCVRIPWEGLMRPETGAVPPDFKIRLGEHFDPKNCRLCSLFAHVYSRIPLGATNIHLMPDVSRNRKYRFQRRLLRGTAESGNSDILWILTDRKPDDKEVLAEYAQSQSECVDFDMIKSWASTCDDEHDENCKPTSTASIKQLKVIDCVERVIVAAPTDCEYVALSYVWGQSKAIQDDETEESDSLPLTILDAEVVTKKLGYRYLWVDRYCIDQADMQDKQVQIRQMGAIYSAAQLTIIASAGDSPEYGLPGIDPMTRSFEWLHEQVGHCYIVALPIPATLAIYNSRWASRAWTYQEGYLSKRRLLLTDRQAVFLCNQDILWDGPDERSEREADSKLPLGLTGDFFPHSAFSETLGMFRCMEYIATYSKRTLSHDVDALDAISGILNTQPHHDGKPVFHISGVPFVAVLHRQPGIWVALNWYHEQPCRRRSNMPSWSSLAWDRRIMWIDFIPRPLVPRDCQIMVRTENQPIDIEQLSEGSHFVAELDGSRGKQILEITAYTVELPPITPSSIQNMVHNEPQLVLALDNDNEAVIQPYWDKLIMDKTTIPLLGLIFTHDLSIESWTQYPQPTVMILELNGNYYERVGLFPKNTTAEGPRTHLRTQTMPDLAEYGNGNIPSSTYVWLQNAAIRRILLG</sequence>
<protein>
    <submittedName>
        <fullName evidence="2">Heterokaryon incompatibility protein-domain-containing protein</fullName>
    </submittedName>
</protein>
<feature type="domain" description="Heterokaryon incompatibility" evidence="1">
    <location>
        <begin position="194"/>
        <end position="329"/>
    </location>
</feature>
<dbReference type="Proteomes" id="UP000799770">
    <property type="component" value="Unassembled WGS sequence"/>
</dbReference>
<dbReference type="EMBL" id="ML977322">
    <property type="protein sequence ID" value="KAF2115799.1"/>
    <property type="molecule type" value="Genomic_DNA"/>
</dbReference>
<evidence type="ECO:0000313" key="2">
    <source>
        <dbReference type="EMBL" id="KAF2115799.1"/>
    </source>
</evidence>
<dbReference type="AlphaFoldDB" id="A0A6A5Z8E9"/>
<dbReference type="OrthoDB" id="5428863at2759"/>